<dbReference type="OrthoDB" id="2155766at2759"/>
<evidence type="ECO:0000256" key="1">
    <source>
        <dbReference type="ARBA" id="ARBA00008725"/>
    </source>
</evidence>
<evidence type="ECO:0000313" key="7">
    <source>
        <dbReference type="Proteomes" id="UP000218209"/>
    </source>
</evidence>
<sequence length="327" mass="33298">MAKATLIASVASVAVLAAAAAAAPAAALVTLNAAGASFPQAIYTKWFAAASGWNTVVKYAAVGSGAGIKRFAAGTVDFGATDSTLDNKEVAAIPRGVVQIPMVGGAVAVVYNKRGCNLSLSQAQLVQIFLGKLNNWKAVGCAAAPIRVVYRADASGTTASFTTSLLAFSKAWARVGAGKTVKWPVGVGKKGSSGVANFVGATPNTISYVSFGAAQAKGLQIAALANAAGKRVKPTAVTMVAGLSKIPLDGANRGTDPNPKGASSYPIVSYTWVLAYARGNKKLAALRTTLLYMLSPKAQGQANGLGFVRLPAPVRMRSLRAVRSLKA</sequence>
<evidence type="ECO:0000256" key="3">
    <source>
        <dbReference type="ARBA" id="ARBA00022592"/>
    </source>
</evidence>
<dbReference type="Gene3D" id="3.40.190.10">
    <property type="entry name" value="Periplasmic binding protein-like II"/>
    <property type="match status" value="2"/>
</dbReference>
<feature type="chain" id="PRO_5011965013" description="PBP domain-containing protein" evidence="4">
    <location>
        <begin position="23"/>
        <end position="327"/>
    </location>
</feature>
<gene>
    <name evidence="6" type="ORF">BU14_0093s0003</name>
</gene>
<comment type="similarity">
    <text evidence="1">Belongs to the PstS family.</text>
</comment>
<dbReference type="AlphaFoldDB" id="A0A1X6PDV1"/>
<reference evidence="6 7" key="1">
    <citation type="submission" date="2017-03" db="EMBL/GenBank/DDBJ databases">
        <title>WGS assembly of Porphyra umbilicalis.</title>
        <authorList>
            <person name="Brawley S.H."/>
            <person name="Blouin N.A."/>
            <person name="Ficko-Blean E."/>
            <person name="Wheeler G.L."/>
            <person name="Lohr M."/>
            <person name="Goodson H.V."/>
            <person name="Jenkins J.W."/>
            <person name="Blaby-Haas C.E."/>
            <person name="Helliwell K.E."/>
            <person name="Chan C."/>
            <person name="Marriage T."/>
            <person name="Bhattacharya D."/>
            <person name="Klein A.S."/>
            <person name="Badis Y."/>
            <person name="Brodie J."/>
            <person name="Cao Y."/>
            <person name="Collen J."/>
            <person name="Dittami S.M."/>
            <person name="Gachon C.M."/>
            <person name="Green B.R."/>
            <person name="Karpowicz S."/>
            <person name="Kim J.W."/>
            <person name="Kudahl U."/>
            <person name="Lin S."/>
            <person name="Michel G."/>
            <person name="Mittag M."/>
            <person name="Olson B.J."/>
            <person name="Pangilinan J."/>
            <person name="Peng Y."/>
            <person name="Qiu H."/>
            <person name="Shu S."/>
            <person name="Singer J.T."/>
            <person name="Smith A.G."/>
            <person name="Sprecher B.N."/>
            <person name="Wagner V."/>
            <person name="Wang W."/>
            <person name="Wang Z.-Y."/>
            <person name="Yan J."/>
            <person name="Yarish C."/>
            <person name="Zoeuner-Riek S."/>
            <person name="Zhuang Y."/>
            <person name="Zou Y."/>
            <person name="Lindquist E.A."/>
            <person name="Grimwood J."/>
            <person name="Barry K."/>
            <person name="Rokhsar D.S."/>
            <person name="Schmutz J."/>
            <person name="Stiller J.W."/>
            <person name="Grossman A.R."/>
            <person name="Prochnik S.E."/>
        </authorList>
    </citation>
    <scope>NUCLEOTIDE SEQUENCE [LARGE SCALE GENOMIC DNA]</scope>
    <source>
        <strain evidence="6">4086291</strain>
    </source>
</reference>
<dbReference type="GO" id="GO:0035435">
    <property type="term" value="P:phosphate ion transmembrane transport"/>
    <property type="evidence" value="ECO:0007669"/>
    <property type="project" value="InterPro"/>
</dbReference>
<dbReference type="GO" id="GO:0042301">
    <property type="term" value="F:phosphate ion binding"/>
    <property type="evidence" value="ECO:0007669"/>
    <property type="project" value="InterPro"/>
</dbReference>
<dbReference type="InterPro" id="IPR050962">
    <property type="entry name" value="Phosphate-bind_PstS"/>
</dbReference>
<keyword evidence="2" id="KW-0813">Transport</keyword>
<dbReference type="NCBIfam" id="TIGR00975">
    <property type="entry name" value="3a0107s03"/>
    <property type="match status" value="1"/>
</dbReference>
<keyword evidence="4" id="KW-0732">Signal</keyword>
<evidence type="ECO:0000259" key="5">
    <source>
        <dbReference type="Pfam" id="PF12849"/>
    </source>
</evidence>
<protein>
    <recommendedName>
        <fullName evidence="5">PBP domain-containing protein</fullName>
    </recommendedName>
</protein>
<dbReference type="PIRSF" id="PIRSF002756">
    <property type="entry name" value="PstS"/>
    <property type="match status" value="1"/>
</dbReference>
<dbReference type="Pfam" id="PF12849">
    <property type="entry name" value="PBP_like_2"/>
    <property type="match status" value="1"/>
</dbReference>
<dbReference type="Proteomes" id="UP000218209">
    <property type="component" value="Unassembled WGS sequence"/>
</dbReference>
<dbReference type="PANTHER" id="PTHR42996">
    <property type="entry name" value="PHOSPHATE-BINDING PROTEIN PSTS"/>
    <property type="match status" value="1"/>
</dbReference>
<feature type="signal peptide" evidence="4">
    <location>
        <begin position="1"/>
        <end position="22"/>
    </location>
</feature>
<proteinExistence type="inferred from homology"/>
<dbReference type="InterPro" id="IPR005673">
    <property type="entry name" value="ABC_phos-bd_PstS"/>
</dbReference>
<dbReference type="InterPro" id="IPR024370">
    <property type="entry name" value="PBP_domain"/>
</dbReference>
<evidence type="ECO:0000256" key="2">
    <source>
        <dbReference type="ARBA" id="ARBA00022448"/>
    </source>
</evidence>
<keyword evidence="3" id="KW-0592">Phosphate transport</keyword>
<feature type="domain" description="PBP" evidence="5">
    <location>
        <begin position="21"/>
        <end position="279"/>
    </location>
</feature>
<name>A0A1X6PDV1_PORUM</name>
<evidence type="ECO:0000313" key="6">
    <source>
        <dbReference type="EMBL" id="OSX78960.1"/>
    </source>
</evidence>
<dbReference type="GO" id="GO:0043190">
    <property type="term" value="C:ATP-binding cassette (ABC) transporter complex"/>
    <property type="evidence" value="ECO:0007669"/>
    <property type="project" value="InterPro"/>
</dbReference>
<keyword evidence="7" id="KW-1185">Reference proteome</keyword>
<accession>A0A1X6PDV1</accession>
<dbReference type="EMBL" id="KV918800">
    <property type="protein sequence ID" value="OSX78960.1"/>
    <property type="molecule type" value="Genomic_DNA"/>
</dbReference>
<dbReference type="CDD" id="cd13565">
    <property type="entry name" value="PBP2_PstS"/>
    <property type="match status" value="1"/>
</dbReference>
<dbReference type="SUPFAM" id="SSF53850">
    <property type="entry name" value="Periplasmic binding protein-like II"/>
    <property type="match status" value="1"/>
</dbReference>
<dbReference type="PANTHER" id="PTHR42996:SF1">
    <property type="entry name" value="PHOSPHATE-BINDING PROTEIN PSTS"/>
    <property type="match status" value="1"/>
</dbReference>
<evidence type="ECO:0000256" key="4">
    <source>
        <dbReference type="SAM" id="SignalP"/>
    </source>
</evidence>
<organism evidence="6 7">
    <name type="scientific">Porphyra umbilicalis</name>
    <name type="common">Purple laver</name>
    <name type="synonym">Red alga</name>
    <dbReference type="NCBI Taxonomy" id="2786"/>
    <lineage>
        <taxon>Eukaryota</taxon>
        <taxon>Rhodophyta</taxon>
        <taxon>Bangiophyceae</taxon>
        <taxon>Bangiales</taxon>
        <taxon>Bangiaceae</taxon>
        <taxon>Porphyra</taxon>
    </lineage>
</organism>